<evidence type="ECO:0000256" key="1">
    <source>
        <dbReference type="SAM" id="MobiDB-lite"/>
    </source>
</evidence>
<protein>
    <submittedName>
        <fullName evidence="2">Uncharacterized protein</fullName>
    </submittedName>
</protein>
<dbReference type="EMBL" id="MU253916">
    <property type="protein sequence ID" value="KAG9244296.1"/>
    <property type="molecule type" value="Genomic_DNA"/>
</dbReference>
<organism evidence="2 3">
    <name type="scientific">Calycina marina</name>
    <dbReference type="NCBI Taxonomy" id="1763456"/>
    <lineage>
        <taxon>Eukaryota</taxon>
        <taxon>Fungi</taxon>
        <taxon>Dikarya</taxon>
        <taxon>Ascomycota</taxon>
        <taxon>Pezizomycotina</taxon>
        <taxon>Leotiomycetes</taxon>
        <taxon>Helotiales</taxon>
        <taxon>Pezizellaceae</taxon>
        <taxon>Calycina</taxon>
    </lineage>
</organism>
<evidence type="ECO:0000313" key="3">
    <source>
        <dbReference type="Proteomes" id="UP000887226"/>
    </source>
</evidence>
<sequence>MANPPPYSLTDIAPPHYTSTPPSYTSLPPPHPHPPALPRNTTSPSLSFRLPPTLPNPNTHTYQSVASRRAFRLALHEQTALLAAVLSGEDAVKRMRKRMADEERMRCATLEDPVLVGEIAAAFRRREREMNVGWYVLEREDRRWDWLLSQMGDWEGRDRSWRKYRRDEETGKRVKLASSFGLGPRKEGA</sequence>
<keyword evidence="3" id="KW-1185">Reference proteome</keyword>
<comment type="caution">
    <text evidence="2">The sequence shown here is derived from an EMBL/GenBank/DDBJ whole genome shotgun (WGS) entry which is preliminary data.</text>
</comment>
<dbReference type="Proteomes" id="UP000887226">
    <property type="component" value="Unassembled WGS sequence"/>
</dbReference>
<gene>
    <name evidence="2" type="ORF">BJ878DRAFT_78097</name>
</gene>
<evidence type="ECO:0000313" key="2">
    <source>
        <dbReference type="EMBL" id="KAG9244296.1"/>
    </source>
</evidence>
<feature type="compositionally biased region" description="Low complexity" evidence="1">
    <location>
        <begin position="13"/>
        <end position="26"/>
    </location>
</feature>
<dbReference type="AlphaFoldDB" id="A0A9P7Z2W1"/>
<name>A0A9P7Z2W1_9HELO</name>
<reference evidence="2" key="1">
    <citation type="journal article" date="2021" name="IMA Fungus">
        <title>Genomic characterization of three marine fungi, including Emericellopsis atlantica sp. nov. with signatures of a generalist lifestyle and marine biomass degradation.</title>
        <authorList>
            <person name="Hagestad O.C."/>
            <person name="Hou L."/>
            <person name="Andersen J.H."/>
            <person name="Hansen E.H."/>
            <person name="Altermark B."/>
            <person name="Li C."/>
            <person name="Kuhnert E."/>
            <person name="Cox R.J."/>
            <person name="Crous P.W."/>
            <person name="Spatafora J.W."/>
            <person name="Lail K."/>
            <person name="Amirebrahimi M."/>
            <person name="Lipzen A."/>
            <person name="Pangilinan J."/>
            <person name="Andreopoulos W."/>
            <person name="Hayes R.D."/>
            <person name="Ng V."/>
            <person name="Grigoriev I.V."/>
            <person name="Jackson S.A."/>
            <person name="Sutton T.D.S."/>
            <person name="Dobson A.D.W."/>
            <person name="Rama T."/>
        </authorList>
    </citation>
    <scope>NUCLEOTIDE SEQUENCE</scope>
    <source>
        <strain evidence="2">TRa3180A</strain>
    </source>
</reference>
<dbReference type="OrthoDB" id="4203030at2759"/>
<accession>A0A9P7Z2W1</accession>
<proteinExistence type="predicted"/>
<feature type="compositionally biased region" description="Pro residues" evidence="1">
    <location>
        <begin position="27"/>
        <end position="37"/>
    </location>
</feature>
<feature type="region of interest" description="Disordered" evidence="1">
    <location>
        <begin position="1"/>
        <end position="58"/>
    </location>
</feature>